<keyword evidence="3" id="KW-1185">Reference proteome</keyword>
<dbReference type="EMBL" id="ML211163">
    <property type="protein sequence ID" value="TFK87216.1"/>
    <property type="molecule type" value="Genomic_DNA"/>
</dbReference>
<feature type="compositionally biased region" description="Low complexity" evidence="1">
    <location>
        <begin position="13"/>
        <end position="37"/>
    </location>
</feature>
<dbReference type="AlphaFoldDB" id="A0A5C3PC48"/>
<organism evidence="2 3">
    <name type="scientific">Polyporus arcularius HHB13444</name>
    <dbReference type="NCBI Taxonomy" id="1314778"/>
    <lineage>
        <taxon>Eukaryota</taxon>
        <taxon>Fungi</taxon>
        <taxon>Dikarya</taxon>
        <taxon>Basidiomycota</taxon>
        <taxon>Agaricomycotina</taxon>
        <taxon>Agaricomycetes</taxon>
        <taxon>Polyporales</taxon>
        <taxon>Polyporaceae</taxon>
        <taxon>Polyporus</taxon>
    </lineage>
</organism>
<reference evidence="2 3" key="1">
    <citation type="journal article" date="2019" name="Nat. Ecol. Evol.">
        <title>Megaphylogeny resolves global patterns of mushroom evolution.</title>
        <authorList>
            <person name="Varga T."/>
            <person name="Krizsan K."/>
            <person name="Foldi C."/>
            <person name="Dima B."/>
            <person name="Sanchez-Garcia M."/>
            <person name="Sanchez-Ramirez S."/>
            <person name="Szollosi G.J."/>
            <person name="Szarkandi J.G."/>
            <person name="Papp V."/>
            <person name="Albert L."/>
            <person name="Andreopoulos W."/>
            <person name="Angelini C."/>
            <person name="Antonin V."/>
            <person name="Barry K.W."/>
            <person name="Bougher N.L."/>
            <person name="Buchanan P."/>
            <person name="Buyck B."/>
            <person name="Bense V."/>
            <person name="Catcheside P."/>
            <person name="Chovatia M."/>
            <person name="Cooper J."/>
            <person name="Damon W."/>
            <person name="Desjardin D."/>
            <person name="Finy P."/>
            <person name="Geml J."/>
            <person name="Haridas S."/>
            <person name="Hughes K."/>
            <person name="Justo A."/>
            <person name="Karasinski D."/>
            <person name="Kautmanova I."/>
            <person name="Kiss B."/>
            <person name="Kocsube S."/>
            <person name="Kotiranta H."/>
            <person name="LaButti K.M."/>
            <person name="Lechner B.E."/>
            <person name="Liimatainen K."/>
            <person name="Lipzen A."/>
            <person name="Lukacs Z."/>
            <person name="Mihaltcheva S."/>
            <person name="Morgado L.N."/>
            <person name="Niskanen T."/>
            <person name="Noordeloos M.E."/>
            <person name="Ohm R.A."/>
            <person name="Ortiz-Santana B."/>
            <person name="Ovrebo C."/>
            <person name="Racz N."/>
            <person name="Riley R."/>
            <person name="Savchenko A."/>
            <person name="Shiryaev A."/>
            <person name="Soop K."/>
            <person name="Spirin V."/>
            <person name="Szebenyi C."/>
            <person name="Tomsovsky M."/>
            <person name="Tulloss R.E."/>
            <person name="Uehling J."/>
            <person name="Grigoriev I.V."/>
            <person name="Vagvolgyi C."/>
            <person name="Papp T."/>
            <person name="Martin F.M."/>
            <person name="Miettinen O."/>
            <person name="Hibbett D.S."/>
            <person name="Nagy L.G."/>
        </authorList>
    </citation>
    <scope>NUCLEOTIDE SEQUENCE [LARGE SCALE GENOMIC DNA]</scope>
    <source>
        <strain evidence="2 3">HHB13444</strain>
    </source>
</reference>
<feature type="region of interest" description="Disordered" evidence="1">
    <location>
        <begin position="1"/>
        <end position="126"/>
    </location>
</feature>
<dbReference type="Proteomes" id="UP000308197">
    <property type="component" value="Unassembled WGS sequence"/>
</dbReference>
<proteinExistence type="predicted"/>
<accession>A0A5C3PC48</accession>
<name>A0A5C3PC48_9APHY</name>
<evidence type="ECO:0000256" key="1">
    <source>
        <dbReference type="SAM" id="MobiDB-lite"/>
    </source>
</evidence>
<sequence length="126" mass="13340">MTSNVTMVGPAASTTKTGKSSPGSPSVSRSSNPSTNPATALSTQTPMHSHEACHRSAQPVEETYLAQPGSSPDCQRPTFVRLPSRSSRYPAKLSRHTLTRRSPELGRSGPAARLQPSGRSLPPSIF</sequence>
<protein>
    <submittedName>
        <fullName evidence="2">Uncharacterized protein</fullName>
    </submittedName>
</protein>
<evidence type="ECO:0000313" key="2">
    <source>
        <dbReference type="EMBL" id="TFK87216.1"/>
    </source>
</evidence>
<dbReference type="InParanoid" id="A0A5C3PC48"/>
<feature type="compositionally biased region" description="Polar residues" evidence="1">
    <location>
        <begin position="38"/>
        <end position="47"/>
    </location>
</feature>
<gene>
    <name evidence="2" type="ORF">K466DRAFT_123660</name>
</gene>
<evidence type="ECO:0000313" key="3">
    <source>
        <dbReference type="Proteomes" id="UP000308197"/>
    </source>
</evidence>